<dbReference type="PANTHER" id="PTHR11741:SF0">
    <property type="entry name" value="ELONGATION FACTOR TS, MITOCHONDRIAL"/>
    <property type="match status" value="1"/>
</dbReference>
<dbReference type="PANTHER" id="PTHR11741">
    <property type="entry name" value="ELONGATION FACTOR TS"/>
    <property type="match status" value="1"/>
</dbReference>
<gene>
    <name evidence="5" type="primary">tsf</name>
    <name evidence="9" type="ORF">BXY57_0309</name>
</gene>
<comment type="similarity">
    <text evidence="1 5 6">Belongs to the EF-Ts family.</text>
</comment>
<dbReference type="EMBL" id="PGFG01000001">
    <property type="protein sequence ID" value="PJJ74747.1"/>
    <property type="molecule type" value="Genomic_DNA"/>
</dbReference>
<protein>
    <recommendedName>
        <fullName evidence="2 5">Elongation factor Ts</fullName>
        <shortName evidence="5">EF-Ts</shortName>
    </recommendedName>
</protein>
<organism evidence="9 10">
    <name type="scientific">Thermoflavifilum aggregans</name>
    <dbReference type="NCBI Taxonomy" id="454188"/>
    <lineage>
        <taxon>Bacteria</taxon>
        <taxon>Pseudomonadati</taxon>
        <taxon>Bacteroidota</taxon>
        <taxon>Chitinophagia</taxon>
        <taxon>Chitinophagales</taxon>
        <taxon>Chitinophagaceae</taxon>
        <taxon>Thermoflavifilum</taxon>
    </lineage>
</organism>
<dbReference type="RefSeq" id="WP_100315262.1">
    <property type="nucleotide sequence ID" value="NZ_PGFG01000001.1"/>
</dbReference>
<keyword evidence="3 5" id="KW-0251">Elongation factor</keyword>
<proteinExistence type="inferred from homology"/>
<evidence type="ECO:0000313" key="9">
    <source>
        <dbReference type="EMBL" id="PJJ74747.1"/>
    </source>
</evidence>
<keyword evidence="5" id="KW-0963">Cytoplasm</keyword>
<keyword evidence="4 5" id="KW-0648">Protein biosynthesis</keyword>
<dbReference type="FunFam" id="1.10.8.10:FF:000001">
    <property type="entry name" value="Elongation factor Ts"/>
    <property type="match status" value="1"/>
</dbReference>
<reference evidence="9 10" key="1">
    <citation type="submission" date="2017-11" db="EMBL/GenBank/DDBJ databases">
        <title>Genomic Encyclopedia of Archaeal and Bacterial Type Strains, Phase II (KMG-II): From Individual Species to Whole Genera.</title>
        <authorList>
            <person name="Goeker M."/>
        </authorList>
    </citation>
    <scope>NUCLEOTIDE SEQUENCE [LARGE SCALE GENOMIC DNA]</scope>
    <source>
        <strain evidence="9 10">DSM 27268</strain>
    </source>
</reference>
<dbReference type="NCBIfam" id="TIGR00116">
    <property type="entry name" value="tsf"/>
    <property type="match status" value="1"/>
</dbReference>
<evidence type="ECO:0000256" key="2">
    <source>
        <dbReference type="ARBA" id="ARBA00016956"/>
    </source>
</evidence>
<dbReference type="InterPro" id="IPR009060">
    <property type="entry name" value="UBA-like_sf"/>
</dbReference>
<dbReference type="InterPro" id="IPR014039">
    <property type="entry name" value="Transl_elong_EFTs/EF1B_dimer"/>
</dbReference>
<dbReference type="GO" id="GO:0005737">
    <property type="term" value="C:cytoplasm"/>
    <property type="evidence" value="ECO:0007669"/>
    <property type="project" value="UniProtKB-SubCell"/>
</dbReference>
<keyword evidence="10" id="KW-1185">Reference proteome</keyword>
<comment type="caution">
    <text evidence="9">The sequence shown here is derived from an EMBL/GenBank/DDBJ whole genome shotgun (WGS) entry which is preliminary data.</text>
</comment>
<dbReference type="OrthoDB" id="9808348at2"/>
<feature type="domain" description="Translation elongation factor EFTs/EF1B dimerisation" evidence="8">
    <location>
        <begin position="73"/>
        <end position="281"/>
    </location>
</feature>
<dbReference type="Gene3D" id="1.10.286.20">
    <property type="match status" value="1"/>
</dbReference>
<evidence type="ECO:0000256" key="1">
    <source>
        <dbReference type="ARBA" id="ARBA00005532"/>
    </source>
</evidence>
<evidence type="ECO:0000256" key="3">
    <source>
        <dbReference type="ARBA" id="ARBA00022768"/>
    </source>
</evidence>
<dbReference type="CDD" id="cd14275">
    <property type="entry name" value="UBA_EF-Ts"/>
    <property type="match status" value="1"/>
</dbReference>
<evidence type="ECO:0000256" key="6">
    <source>
        <dbReference type="RuleBase" id="RU000642"/>
    </source>
</evidence>
<comment type="subcellular location">
    <subcellularLocation>
        <location evidence="5 7">Cytoplasm</location>
    </subcellularLocation>
</comment>
<dbReference type="Pfam" id="PF00889">
    <property type="entry name" value="EF_TS"/>
    <property type="match status" value="1"/>
</dbReference>
<name>A0A2M9CS72_9BACT</name>
<evidence type="ECO:0000259" key="8">
    <source>
        <dbReference type="Pfam" id="PF00889"/>
    </source>
</evidence>
<dbReference type="SUPFAM" id="SSF54713">
    <property type="entry name" value="Elongation factor Ts (EF-Ts), dimerisation domain"/>
    <property type="match status" value="1"/>
</dbReference>
<evidence type="ECO:0000313" key="10">
    <source>
        <dbReference type="Proteomes" id="UP000230000"/>
    </source>
</evidence>
<dbReference type="Proteomes" id="UP000230000">
    <property type="component" value="Unassembled WGS sequence"/>
</dbReference>
<dbReference type="Gene3D" id="3.30.479.20">
    <property type="entry name" value="Elongation factor Ts, dimerisation domain"/>
    <property type="match status" value="2"/>
</dbReference>
<evidence type="ECO:0000256" key="5">
    <source>
        <dbReference type="HAMAP-Rule" id="MF_00050"/>
    </source>
</evidence>
<dbReference type="PROSITE" id="PS01127">
    <property type="entry name" value="EF_TS_2"/>
    <property type="match status" value="1"/>
</dbReference>
<dbReference type="Gene3D" id="1.10.8.10">
    <property type="entry name" value="DNA helicase RuvA subunit, C-terminal domain"/>
    <property type="match status" value="1"/>
</dbReference>
<dbReference type="GO" id="GO:0003746">
    <property type="term" value="F:translation elongation factor activity"/>
    <property type="evidence" value="ECO:0007669"/>
    <property type="project" value="UniProtKB-UniRule"/>
</dbReference>
<comment type="function">
    <text evidence="5 6">Associates with the EF-Tu.GDP complex and induces the exchange of GDP to GTP. It remains bound to the aminoacyl-tRNA.EF-Tu.GTP complex up to the GTP hydrolysis stage on the ribosome.</text>
</comment>
<sequence length="281" mass="31017">MAQITAADVNKLRQQTGAGMMDCRKALIESDGDFEKAIDYLRKKGAKIAAQRSDREAKEGVVIARTNAEGTKGVLVLLSCETDFVAKNQDFVSFAETIAQAALQHDVHQLQDLLQVQMDGEPVQNRVLDQMAKIGEKIELTRFERIDAPGVVAYTHAGNRVGVLVGLNKALEPTIEQAGRDVAMQIAAMKPIAVDRDQVPEEVLQREKDIVWEQIKQDPKMQGKPENILAKIAEGKLEAFFKENTLLSQTFVKNHEQTVAQFLASVDPGLRVIGFKRVALG</sequence>
<evidence type="ECO:0000256" key="4">
    <source>
        <dbReference type="ARBA" id="ARBA00022917"/>
    </source>
</evidence>
<feature type="region of interest" description="Involved in Mg(2+) ion dislocation from EF-Tu" evidence="5">
    <location>
        <begin position="82"/>
        <end position="85"/>
    </location>
</feature>
<evidence type="ECO:0000256" key="7">
    <source>
        <dbReference type="RuleBase" id="RU000643"/>
    </source>
</evidence>
<dbReference type="InterPro" id="IPR018101">
    <property type="entry name" value="Transl_elong_Ts_CS"/>
</dbReference>
<dbReference type="InterPro" id="IPR036402">
    <property type="entry name" value="EF-Ts_dimer_sf"/>
</dbReference>
<dbReference type="SUPFAM" id="SSF46934">
    <property type="entry name" value="UBA-like"/>
    <property type="match status" value="1"/>
</dbReference>
<dbReference type="HAMAP" id="MF_00050">
    <property type="entry name" value="EF_Ts"/>
    <property type="match status" value="1"/>
</dbReference>
<dbReference type="InterPro" id="IPR001816">
    <property type="entry name" value="Transl_elong_EFTs/EF1B"/>
</dbReference>
<accession>A0A2M9CS72</accession>
<dbReference type="AlphaFoldDB" id="A0A2M9CS72"/>
<dbReference type="FunFam" id="1.10.286.20:FF:000001">
    <property type="entry name" value="Elongation factor Ts"/>
    <property type="match status" value="1"/>
</dbReference>